<dbReference type="GO" id="GO:0004518">
    <property type="term" value="F:nuclease activity"/>
    <property type="evidence" value="ECO:0007669"/>
    <property type="project" value="UniProtKB-KW"/>
</dbReference>
<keyword evidence="2" id="KW-0540">Nuclease</keyword>
<comment type="caution">
    <text evidence="6">The sequence shown here is derived from an EMBL/GenBank/DDBJ whole genome shotgun (WGS) entry which is preliminary data.</text>
</comment>
<dbReference type="Gene3D" id="3.40.1350.10">
    <property type="match status" value="1"/>
</dbReference>
<comment type="cofactor">
    <cofactor evidence="1">
        <name>Mg(2+)</name>
        <dbReference type="ChEBI" id="CHEBI:18420"/>
    </cofactor>
</comment>
<dbReference type="InterPro" id="IPR011856">
    <property type="entry name" value="tRNA_endonuc-like_dom_sf"/>
</dbReference>
<dbReference type="GO" id="GO:0016788">
    <property type="term" value="F:hydrolase activity, acting on ester bonds"/>
    <property type="evidence" value="ECO:0007669"/>
    <property type="project" value="InterPro"/>
</dbReference>
<dbReference type="EMBL" id="SNRY01000482">
    <property type="protein sequence ID" value="KAA6340129.1"/>
    <property type="molecule type" value="Genomic_DNA"/>
</dbReference>
<keyword evidence="3" id="KW-0378">Hydrolase</keyword>
<evidence type="ECO:0000313" key="6">
    <source>
        <dbReference type="EMBL" id="KAA6340129.1"/>
    </source>
</evidence>
<evidence type="ECO:0000313" key="5">
    <source>
        <dbReference type="EMBL" id="KAA6340125.1"/>
    </source>
</evidence>
<dbReference type="GO" id="GO:0003676">
    <property type="term" value="F:nucleic acid binding"/>
    <property type="evidence" value="ECO:0007669"/>
    <property type="project" value="InterPro"/>
</dbReference>
<dbReference type="EMBL" id="SNRY01000482">
    <property type="protein sequence ID" value="KAA6340125.1"/>
    <property type="molecule type" value="Genomic_DNA"/>
</dbReference>
<accession>A0A5J4S207</accession>
<dbReference type="AlphaFoldDB" id="A0A5J4S207"/>
<evidence type="ECO:0000256" key="1">
    <source>
        <dbReference type="ARBA" id="ARBA00001946"/>
    </source>
</evidence>
<evidence type="ECO:0000256" key="2">
    <source>
        <dbReference type="ARBA" id="ARBA00022722"/>
    </source>
</evidence>
<organism evidence="6">
    <name type="scientific">termite gut metagenome</name>
    <dbReference type="NCBI Taxonomy" id="433724"/>
    <lineage>
        <taxon>unclassified sequences</taxon>
        <taxon>metagenomes</taxon>
        <taxon>organismal metagenomes</taxon>
    </lineage>
</organism>
<sequence>MTQRTEADIQTEFFLKVRLLIKDIPDKLLYHVPNGEVRNVRVGAKLKRMGVVCGVPDVVLAIPNKSYHSLYIEFKACNGSQTKEQKEFQQQAEKAGSKYVICRSAYEAVKEIREYLNEK</sequence>
<dbReference type="InterPro" id="IPR014883">
    <property type="entry name" value="VRR_NUC"/>
</dbReference>
<proteinExistence type="predicted"/>
<gene>
    <name evidence="5" type="ORF">EZS27_011987</name>
    <name evidence="6" type="ORF">EZS27_011991</name>
</gene>
<dbReference type="Pfam" id="PF08774">
    <property type="entry name" value="VRR_NUC"/>
    <property type="match status" value="1"/>
</dbReference>
<reference evidence="6" key="1">
    <citation type="submission" date="2019-03" db="EMBL/GenBank/DDBJ databases">
        <title>Single cell metagenomics reveals metabolic interactions within the superorganism composed of flagellate Streblomastix strix and complex community of Bacteroidetes bacteria on its surface.</title>
        <authorList>
            <person name="Treitli S.C."/>
            <person name="Kolisko M."/>
            <person name="Husnik F."/>
            <person name="Keeling P."/>
            <person name="Hampl V."/>
        </authorList>
    </citation>
    <scope>NUCLEOTIDE SEQUENCE</scope>
    <source>
        <strain evidence="6">STM</strain>
    </source>
</reference>
<evidence type="ECO:0000259" key="4">
    <source>
        <dbReference type="Pfam" id="PF08774"/>
    </source>
</evidence>
<evidence type="ECO:0000256" key="3">
    <source>
        <dbReference type="ARBA" id="ARBA00022801"/>
    </source>
</evidence>
<name>A0A5J4S207_9ZZZZ</name>
<feature type="domain" description="VRR-NUC" evidence="4">
    <location>
        <begin position="50"/>
        <end position="105"/>
    </location>
</feature>
<protein>
    <recommendedName>
        <fullName evidence="4">VRR-NUC domain-containing protein</fullName>
    </recommendedName>
</protein>